<protein>
    <submittedName>
        <fullName evidence="2">N-acetyl-anhydromuramyl-L-alanine amidase AmpD</fullName>
    </submittedName>
</protein>
<proteinExistence type="predicted"/>
<accession>A0A9X2QB75</accession>
<dbReference type="AlphaFoldDB" id="A0A9X2QB75"/>
<reference evidence="2" key="1">
    <citation type="submission" date="2022-08" db="EMBL/GenBank/DDBJ databases">
        <title>Genomic Encyclopedia of Type Strains, Phase V (KMG-V): Genome sequencing to study the core and pangenomes of soil and plant-associated prokaryotes.</title>
        <authorList>
            <person name="Whitman W."/>
        </authorList>
    </citation>
    <scope>NUCLEOTIDE SEQUENCE</scope>
    <source>
        <strain evidence="2">SP3049</strain>
    </source>
</reference>
<gene>
    <name evidence="2" type="ORF">GGP61_001411</name>
</gene>
<evidence type="ECO:0000256" key="1">
    <source>
        <dbReference type="SAM" id="MobiDB-lite"/>
    </source>
</evidence>
<feature type="compositionally biased region" description="Basic and acidic residues" evidence="1">
    <location>
        <begin position="73"/>
        <end position="106"/>
    </location>
</feature>
<evidence type="ECO:0000313" key="2">
    <source>
        <dbReference type="EMBL" id="MCS3709807.1"/>
    </source>
</evidence>
<name>A0A9X2QB75_9BACT</name>
<dbReference type="RefSeq" id="WP_259123674.1">
    <property type="nucleotide sequence ID" value="NZ_JANTZO010000005.1"/>
</dbReference>
<comment type="caution">
    <text evidence="2">The sequence shown here is derived from an EMBL/GenBank/DDBJ whole genome shotgun (WGS) entry which is preliminary data.</text>
</comment>
<dbReference type="Proteomes" id="UP001155057">
    <property type="component" value="Unassembled WGS sequence"/>
</dbReference>
<dbReference type="EMBL" id="JANUAE010000004">
    <property type="protein sequence ID" value="MCS3709807.1"/>
    <property type="molecule type" value="Genomic_DNA"/>
</dbReference>
<feature type="region of interest" description="Disordered" evidence="1">
    <location>
        <begin position="60"/>
        <end position="106"/>
    </location>
</feature>
<sequence>MATITDAQKGRLWGIARDNGYTTGGVFELVQDYGYDAPKEVSREDYEEIVRVARDKVAAEEFNRKANTSTPSTERHGRTCEEEGRSLPNRRTEREGGRQLRDHRMK</sequence>
<evidence type="ECO:0000313" key="3">
    <source>
        <dbReference type="Proteomes" id="UP001155057"/>
    </source>
</evidence>
<organism evidence="2 3">
    <name type="scientific">Salinibacter ruber</name>
    <dbReference type="NCBI Taxonomy" id="146919"/>
    <lineage>
        <taxon>Bacteria</taxon>
        <taxon>Pseudomonadati</taxon>
        <taxon>Rhodothermota</taxon>
        <taxon>Rhodothermia</taxon>
        <taxon>Rhodothermales</taxon>
        <taxon>Salinibacteraceae</taxon>
        <taxon>Salinibacter</taxon>
    </lineage>
</organism>